<gene>
    <name evidence="19" type="ORF">GCM10009807_18640</name>
</gene>
<proteinExistence type="predicted"/>
<reference evidence="19 20" key="1">
    <citation type="journal article" date="2019" name="Int. J. Syst. Evol. Microbiol.">
        <title>The Global Catalogue of Microorganisms (GCM) 10K type strain sequencing project: providing services to taxonomists for standard genome sequencing and annotation.</title>
        <authorList>
            <consortium name="The Broad Institute Genomics Platform"/>
            <consortium name="The Broad Institute Genome Sequencing Center for Infectious Disease"/>
            <person name="Wu L."/>
            <person name="Ma J."/>
        </authorList>
    </citation>
    <scope>NUCLEOTIDE SEQUENCE [LARGE SCALE GENOMIC DNA]</scope>
    <source>
        <strain evidence="19 20">JCM 15575</strain>
    </source>
</reference>
<dbReference type="InterPro" id="IPR005467">
    <property type="entry name" value="His_kinase_dom"/>
</dbReference>
<feature type="transmembrane region" description="Helical" evidence="17">
    <location>
        <begin position="43"/>
        <end position="65"/>
    </location>
</feature>
<evidence type="ECO:0000256" key="12">
    <source>
        <dbReference type="ARBA" id="ARBA00023012"/>
    </source>
</evidence>
<evidence type="ECO:0000256" key="5">
    <source>
        <dbReference type="ARBA" id="ARBA00017322"/>
    </source>
</evidence>
<dbReference type="EC" id="2.7.13.3" evidence="4"/>
<feature type="transmembrane region" description="Helical" evidence="17">
    <location>
        <begin position="114"/>
        <end position="136"/>
    </location>
</feature>
<evidence type="ECO:0000256" key="16">
    <source>
        <dbReference type="SAM" id="Coils"/>
    </source>
</evidence>
<dbReference type="CDD" id="cd16917">
    <property type="entry name" value="HATPase_UhpB-NarQ-NarX-like"/>
    <property type="match status" value="1"/>
</dbReference>
<evidence type="ECO:0000256" key="7">
    <source>
        <dbReference type="ARBA" id="ARBA00022490"/>
    </source>
</evidence>
<feature type="transmembrane region" description="Helical" evidence="17">
    <location>
        <begin position="12"/>
        <end position="36"/>
    </location>
</feature>
<protein>
    <recommendedName>
        <fullName evidence="5">Oxygen sensor histidine kinase NreB</fullName>
        <ecNumber evidence="4">2.7.13.3</ecNumber>
    </recommendedName>
    <alternativeName>
        <fullName evidence="15">Nitrogen regulation protein B</fullName>
    </alternativeName>
</protein>
<evidence type="ECO:0000256" key="15">
    <source>
        <dbReference type="ARBA" id="ARBA00030800"/>
    </source>
</evidence>
<dbReference type="Proteomes" id="UP001500596">
    <property type="component" value="Unassembled WGS sequence"/>
</dbReference>
<accession>A0ABN2GQ28</accession>
<name>A0ABN2GQ28_9MICO</name>
<comment type="cofactor">
    <cofactor evidence="2">
        <name>[4Fe-4S] cluster</name>
        <dbReference type="ChEBI" id="CHEBI:49883"/>
    </cofactor>
</comment>
<keyword evidence="6" id="KW-0004">4Fe-4S</keyword>
<dbReference type="InterPro" id="IPR036890">
    <property type="entry name" value="HATPase_C_sf"/>
</dbReference>
<dbReference type="SUPFAM" id="SSF55874">
    <property type="entry name" value="ATPase domain of HSP90 chaperone/DNA topoisomerase II/histidine kinase"/>
    <property type="match status" value="1"/>
</dbReference>
<dbReference type="PROSITE" id="PS50109">
    <property type="entry name" value="HIS_KIN"/>
    <property type="match status" value="1"/>
</dbReference>
<evidence type="ECO:0000256" key="6">
    <source>
        <dbReference type="ARBA" id="ARBA00022485"/>
    </source>
</evidence>
<dbReference type="EMBL" id="BAAAPK010000001">
    <property type="protein sequence ID" value="GAA1674875.1"/>
    <property type="molecule type" value="Genomic_DNA"/>
</dbReference>
<feature type="transmembrane region" description="Helical" evidence="17">
    <location>
        <begin position="142"/>
        <end position="161"/>
    </location>
</feature>
<comment type="caution">
    <text evidence="19">The sequence shown here is derived from an EMBL/GenBank/DDBJ whole genome shotgun (WGS) entry which is preliminary data.</text>
</comment>
<evidence type="ECO:0000313" key="19">
    <source>
        <dbReference type="EMBL" id="GAA1674875.1"/>
    </source>
</evidence>
<evidence type="ECO:0000256" key="11">
    <source>
        <dbReference type="ARBA" id="ARBA00023004"/>
    </source>
</evidence>
<comment type="subcellular location">
    <subcellularLocation>
        <location evidence="3">Cytoplasm</location>
    </subcellularLocation>
</comment>
<feature type="coiled-coil region" evidence="16">
    <location>
        <begin position="158"/>
        <end position="188"/>
    </location>
</feature>
<dbReference type="PIRSF" id="PIRSF037434">
    <property type="entry name" value="STHK_ChrS"/>
    <property type="match status" value="1"/>
</dbReference>
<dbReference type="PRINTS" id="PR00344">
    <property type="entry name" value="BCTRLSENSOR"/>
</dbReference>
<evidence type="ECO:0000256" key="17">
    <source>
        <dbReference type="SAM" id="Phobius"/>
    </source>
</evidence>
<keyword evidence="20" id="KW-1185">Reference proteome</keyword>
<evidence type="ECO:0000256" key="3">
    <source>
        <dbReference type="ARBA" id="ARBA00004496"/>
    </source>
</evidence>
<dbReference type="Pfam" id="PF07730">
    <property type="entry name" value="HisKA_3"/>
    <property type="match status" value="1"/>
</dbReference>
<dbReference type="PANTHER" id="PTHR24421">
    <property type="entry name" value="NITRATE/NITRITE SENSOR PROTEIN NARX-RELATED"/>
    <property type="match status" value="1"/>
</dbReference>
<dbReference type="InterPro" id="IPR011712">
    <property type="entry name" value="Sig_transdc_His_kin_sub3_dim/P"/>
</dbReference>
<evidence type="ECO:0000256" key="2">
    <source>
        <dbReference type="ARBA" id="ARBA00001966"/>
    </source>
</evidence>
<keyword evidence="7" id="KW-0963">Cytoplasm</keyword>
<evidence type="ECO:0000256" key="13">
    <source>
        <dbReference type="ARBA" id="ARBA00023014"/>
    </source>
</evidence>
<keyword evidence="16" id="KW-0175">Coiled coil</keyword>
<keyword evidence="17" id="KW-0472">Membrane</keyword>
<dbReference type="InterPro" id="IPR017205">
    <property type="entry name" value="Sig_transdc_His_kinase_ChrS"/>
</dbReference>
<evidence type="ECO:0000256" key="8">
    <source>
        <dbReference type="ARBA" id="ARBA00022679"/>
    </source>
</evidence>
<dbReference type="PANTHER" id="PTHR24421:SF62">
    <property type="entry name" value="SENSORY TRANSDUCTION HISTIDINE KINASE"/>
    <property type="match status" value="1"/>
</dbReference>
<keyword evidence="13" id="KW-0411">Iron-sulfur</keyword>
<keyword evidence="10 19" id="KW-0418">Kinase</keyword>
<organism evidence="19 20">
    <name type="scientific">Microbacterium lacus</name>
    <dbReference type="NCBI Taxonomy" id="415217"/>
    <lineage>
        <taxon>Bacteria</taxon>
        <taxon>Bacillati</taxon>
        <taxon>Actinomycetota</taxon>
        <taxon>Actinomycetes</taxon>
        <taxon>Micrococcales</taxon>
        <taxon>Microbacteriaceae</taxon>
        <taxon>Microbacterium</taxon>
    </lineage>
</organism>
<keyword evidence="17" id="KW-1133">Transmembrane helix</keyword>
<dbReference type="GO" id="GO:0016301">
    <property type="term" value="F:kinase activity"/>
    <property type="evidence" value="ECO:0007669"/>
    <property type="project" value="UniProtKB-KW"/>
</dbReference>
<evidence type="ECO:0000259" key="18">
    <source>
        <dbReference type="PROSITE" id="PS50109"/>
    </source>
</evidence>
<dbReference type="Gene3D" id="1.20.5.1930">
    <property type="match status" value="1"/>
</dbReference>
<evidence type="ECO:0000256" key="14">
    <source>
        <dbReference type="ARBA" id="ARBA00024827"/>
    </source>
</evidence>
<comment type="function">
    <text evidence="14">Member of the two-component regulatory system NreB/NreC involved in the control of dissimilatory nitrate/nitrite reduction in response to oxygen. NreB functions as a direct oxygen sensor histidine kinase which is autophosphorylated, in the absence of oxygen, probably at the conserved histidine residue, and transfers its phosphate group probably to a conserved aspartate residue of NreC. NreB/NreC activates the expression of the nitrate (narGHJI) and nitrite (nir) reductase operons, as well as the putative nitrate transporter gene narT.</text>
</comment>
<evidence type="ECO:0000256" key="1">
    <source>
        <dbReference type="ARBA" id="ARBA00000085"/>
    </source>
</evidence>
<dbReference type="Gene3D" id="3.30.565.10">
    <property type="entry name" value="Histidine kinase-like ATPase, C-terminal domain"/>
    <property type="match status" value="1"/>
</dbReference>
<dbReference type="SMART" id="SM00387">
    <property type="entry name" value="HATPase_c"/>
    <property type="match status" value="1"/>
</dbReference>
<feature type="domain" description="Histidine kinase" evidence="18">
    <location>
        <begin position="197"/>
        <end position="392"/>
    </location>
</feature>
<keyword evidence="9" id="KW-0479">Metal-binding</keyword>
<evidence type="ECO:0000256" key="4">
    <source>
        <dbReference type="ARBA" id="ARBA00012438"/>
    </source>
</evidence>
<feature type="transmembrane region" description="Helical" evidence="17">
    <location>
        <begin position="85"/>
        <end position="107"/>
    </location>
</feature>
<dbReference type="InterPro" id="IPR004358">
    <property type="entry name" value="Sig_transdc_His_kin-like_C"/>
</dbReference>
<dbReference type="InterPro" id="IPR003594">
    <property type="entry name" value="HATPase_dom"/>
</dbReference>
<sequence length="394" mass="41467">MPSSHASVNPIVLGLQIGLQILFLSLLGFAVVMALLSGDDVILVVAISALMLLTYAAAFFAHAVTAPAWRRTLRWVWVLALTVEWALLVSLTPFAAYLVFPLFFLYLELLPEPAATLAVGVTTAAAVLALGLHAGWSVGGVIGPIVGAGVAVLIGRAYRALRQEAADHQRLYEELQSAQSALAAAERESGVAAERARLAREIHDTVAQGLASITLLLNAVERADPQAVTAEQVRLARDTAAAGLAETRRFIRELTPPVLDEQSLGGALRRLAEKSWRRPGLHIVVRAPDALALPMDQQAALLRVAQGAMANVLTHAGATRATITLSASVEDTCLEIMDDGVGFDPAANAGPSGPSFGLRAMQERAEQLGGTVSVQSAVGDGTVVRVCIPREHGS</sequence>
<evidence type="ECO:0000256" key="9">
    <source>
        <dbReference type="ARBA" id="ARBA00022723"/>
    </source>
</evidence>
<evidence type="ECO:0000256" key="10">
    <source>
        <dbReference type="ARBA" id="ARBA00022777"/>
    </source>
</evidence>
<dbReference type="Pfam" id="PF02518">
    <property type="entry name" value="HATPase_c"/>
    <property type="match status" value="1"/>
</dbReference>
<dbReference type="InterPro" id="IPR050482">
    <property type="entry name" value="Sensor_HK_TwoCompSys"/>
</dbReference>
<keyword evidence="12" id="KW-0902">Two-component regulatory system</keyword>
<dbReference type="RefSeq" id="WP_344053853.1">
    <property type="nucleotide sequence ID" value="NZ_BAAAPK010000001.1"/>
</dbReference>
<keyword evidence="17" id="KW-0812">Transmembrane</keyword>
<evidence type="ECO:0000313" key="20">
    <source>
        <dbReference type="Proteomes" id="UP001500596"/>
    </source>
</evidence>
<comment type="catalytic activity">
    <reaction evidence="1">
        <text>ATP + protein L-histidine = ADP + protein N-phospho-L-histidine.</text>
        <dbReference type="EC" id="2.7.13.3"/>
    </reaction>
</comment>
<keyword evidence="8" id="KW-0808">Transferase</keyword>
<keyword evidence="11" id="KW-0408">Iron</keyword>